<dbReference type="Gene3D" id="2.60.120.920">
    <property type="match status" value="1"/>
</dbReference>
<proteinExistence type="predicted"/>
<dbReference type="InterPro" id="IPR045129">
    <property type="entry name" value="RNF123/RKP/RSPRY1"/>
</dbReference>
<feature type="domain" description="B30.2/SPRY" evidence="4">
    <location>
        <begin position="263"/>
        <end position="456"/>
    </location>
</feature>
<protein>
    <recommendedName>
        <fullName evidence="4">B30.2/SPRY domain-containing protein</fullName>
    </recommendedName>
</protein>
<reference evidence="5" key="1">
    <citation type="journal article" date="2020" name="Microb. Genom.">
        <title>Genetic diversity of clinical and environmental Mucorales isolates obtained from an investigation of mucormycosis cases among solid organ transplant recipients.</title>
        <authorList>
            <person name="Nguyen M.H."/>
            <person name="Kaul D."/>
            <person name="Muto C."/>
            <person name="Cheng S.J."/>
            <person name="Richter R.A."/>
            <person name="Bruno V.M."/>
            <person name="Liu G."/>
            <person name="Beyhan S."/>
            <person name="Sundermann A.J."/>
            <person name="Mounaud S."/>
            <person name="Pasculle A.W."/>
            <person name="Nierman W.C."/>
            <person name="Driscoll E."/>
            <person name="Cumbie R."/>
            <person name="Clancy C.J."/>
            <person name="Dupont C.L."/>
        </authorList>
    </citation>
    <scope>NUCLEOTIDE SEQUENCE</scope>
    <source>
        <strain evidence="5">GL16</strain>
    </source>
</reference>
<gene>
    <name evidence="5" type="ORF">G6F51_004852</name>
</gene>
<keyword evidence="3" id="KW-0862">Zinc</keyword>
<keyword evidence="2" id="KW-0863">Zinc-finger</keyword>
<dbReference type="InterPro" id="IPR013083">
    <property type="entry name" value="Znf_RING/FYVE/PHD"/>
</dbReference>
<dbReference type="SMART" id="SM00449">
    <property type="entry name" value="SPRY"/>
    <property type="match status" value="1"/>
</dbReference>
<dbReference type="PANTHER" id="PTHR13363:SF5">
    <property type="entry name" value="E3 UBIQUITIN-PROTEIN LIGASE RNF123"/>
    <property type="match status" value="1"/>
</dbReference>
<dbReference type="InterPro" id="IPR003877">
    <property type="entry name" value="SPRY_dom"/>
</dbReference>
<dbReference type="SUPFAM" id="SSF49899">
    <property type="entry name" value="Concanavalin A-like lectins/glucanases"/>
    <property type="match status" value="1"/>
</dbReference>
<keyword evidence="1" id="KW-0479">Metal-binding</keyword>
<dbReference type="Pfam" id="PF00622">
    <property type="entry name" value="SPRY"/>
    <property type="match status" value="1"/>
</dbReference>
<dbReference type="GO" id="GO:0005737">
    <property type="term" value="C:cytoplasm"/>
    <property type="evidence" value="ECO:0007669"/>
    <property type="project" value="TreeGrafter"/>
</dbReference>
<evidence type="ECO:0000259" key="4">
    <source>
        <dbReference type="PROSITE" id="PS50188"/>
    </source>
</evidence>
<dbReference type="InterPro" id="IPR001870">
    <property type="entry name" value="B30.2/SPRY"/>
</dbReference>
<dbReference type="GO" id="GO:0004842">
    <property type="term" value="F:ubiquitin-protein transferase activity"/>
    <property type="evidence" value="ECO:0007669"/>
    <property type="project" value="InterPro"/>
</dbReference>
<dbReference type="EMBL" id="JAANIT010000559">
    <property type="protein sequence ID" value="KAG1546484.1"/>
    <property type="molecule type" value="Genomic_DNA"/>
</dbReference>
<evidence type="ECO:0000313" key="5">
    <source>
        <dbReference type="EMBL" id="KAG1546484.1"/>
    </source>
</evidence>
<dbReference type="Proteomes" id="UP000717996">
    <property type="component" value="Unassembled WGS sequence"/>
</dbReference>
<dbReference type="PROSITE" id="PS50188">
    <property type="entry name" value="B302_SPRY"/>
    <property type="match status" value="1"/>
</dbReference>
<evidence type="ECO:0000256" key="2">
    <source>
        <dbReference type="ARBA" id="ARBA00022771"/>
    </source>
</evidence>
<dbReference type="InterPro" id="IPR043136">
    <property type="entry name" value="B30.2/SPRY_sf"/>
</dbReference>
<organism evidence="5 6">
    <name type="scientific">Rhizopus oryzae</name>
    <name type="common">Mucormycosis agent</name>
    <name type="synonym">Rhizopus arrhizus var. delemar</name>
    <dbReference type="NCBI Taxonomy" id="64495"/>
    <lineage>
        <taxon>Eukaryota</taxon>
        <taxon>Fungi</taxon>
        <taxon>Fungi incertae sedis</taxon>
        <taxon>Mucoromycota</taxon>
        <taxon>Mucoromycotina</taxon>
        <taxon>Mucoromycetes</taxon>
        <taxon>Mucorales</taxon>
        <taxon>Mucorineae</taxon>
        <taxon>Rhizopodaceae</taxon>
        <taxon>Rhizopus</taxon>
    </lineage>
</organism>
<dbReference type="AlphaFoldDB" id="A0A9P6YEQ7"/>
<dbReference type="GO" id="GO:0051603">
    <property type="term" value="P:proteolysis involved in protein catabolic process"/>
    <property type="evidence" value="ECO:0007669"/>
    <property type="project" value="TreeGrafter"/>
</dbReference>
<dbReference type="GO" id="GO:0008270">
    <property type="term" value="F:zinc ion binding"/>
    <property type="evidence" value="ECO:0007669"/>
    <property type="project" value="UniProtKB-KW"/>
</dbReference>
<sequence length="522" mass="59421">MSEFAGIRITWNRVIAAAKDLPDPAFTHQEEITFDEREQIIRERHLMFSLENVFIIMSRAVGYIAFMTIILDELNHECSISMAFLKHLLDKSGLPDGSTLSEVSKIILKKACVNGYILWSLLAKRFPGHLTEAMWSDEVCDHLIHSIQFNHGSAKLYALLSLESFAMTGNIKQYIMLRGIQPIFNRILLECNQDLQSTNSPFLTSHHFTPTNSPKSVGHQFVKFSFLSFMAKKKKKQQQQQQANMTVVQKLSYQKKPSKRLTIKPSCTKQWSELCQIKYCIQWSLGHVFTEKKMNGSLDPKLIKHDNKLNEIRNDHPFLLQTICSSSMTTTLSGAWYYEVLLLTDGVVHIGWATPACQFIPEQAYGVGDNLHGFAFDSYRGVLWTSGKALFPDSPIACQAGDVVGSLLNLKKGICTFFLNGKKLDLSIELSPTHMFPAVSLTSHQQIVINYGEHPWFYPPPNKTHPVCSLSKKEEKQQMIEEEEEDDTLLCILCYSEPKNTVLLPCLHDEFGQSCMEKLKNW</sequence>
<comment type="caution">
    <text evidence="5">The sequence shown here is derived from an EMBL/GenBank/DDBJ whole genome shotgun (WGS) entry which is preliminary data.</text>
</comment>
<evidence type="ECO:0000313" key="6">
    <source>
        <dbReference type="Proteomes" id="UP000717996"/>
    </source>
</evidence>
<dbReference type="InterPro" id="IPR013320">
    <property type="entry name" value="ConA-like_dom_sf"/>
</dbReference>
<accession>A0A9P6YEQ7</accession>
<dbReference type="OrthoDB" id="2967263at2759"/>
<evidence type="ECO:0000256" key="3">
    <source>
        <dbReference type="ARBA" id="ARBA00022833"/>
    </source>
</evidence>
<dbReference type="Gene3D" id="3.30.40.10">
    <property type="entry name" value="Zinc/RING finger domain, C3HC4 (zinc finger)"/>
    <property type="match status" value="1"/>
</dbReference>
<name>A0A9P6YEQ7_RHIOR</name>
<evidence type="ECO:0000256" key="1">
    <source>
        <dbReference type="ARBA" id="ARBA00022723"/>
    </source>
</evidence>
<dbReference type="PANTHER" id="PTHR13363">
    <property type="entry name" value="RING FINGER AND SRY DOMAIN-CONTAINING"/>
    <property type="match status" value="1"/>
</dbReference>